<dbReference type="Pfam" id="PF21117">
    <property type="entry name" value="MRB1590_C"/>
    <property type="match status" value="1"/>
</dbReference>
<dbReference type="InterPro" id="IPR019195">
    <property type="entry name" value="ABC_ATPase_put"/>
</dbReference>
<protein>
    <submittedName>
        <fullName evidence="3">ABC transporter, ATPase, putative</fullName>
    </submittedName>
</protein>
<keyword evidence="4" id="KW-1185">Reference proteome</keyword>
<dbReference type="PANTHER" id="PTHR38149">
    <property type="entry name" value="ATPASE"/>
    <property type="match status" value="1"/>
</dbReference>
<evidence type="ECO:0000313" key="3">
    <source>
        <dbReference type="EMBL" id="GIQ86207.1"/>
    </source>
</evidence>
<dbReference type="InterPro" id="IPR049069">
    <property type="entry name" value="MRB1590-like_C"/>
</dbReference>
<dbReference type="Proteomes" id="UP000265618">
    <property type="component" value="Unassembled WGS sequence"/>
</dbReference>
<organism evidence="3 4">
    <name type="scientific">Kipferlia bialata</name>
    <dbReference type="NCBI Taxonomy" id="797122"/>
    <lineage>
        <taxon>Eukaryota</taxon>
        <taxon>Metamonada</taxon>
        <taxon>Carpediemonas-like organisms</taxon>
        <taxon>Kipferlia</taxon>
    </lineage>
</organism>
<dbReference type="PANTHER" id="PTHR38149:SF1">
    <property type="entry name" value="ATPASE"/>
    <property type="match status" value="1"/>
</dbReference>
<dbReference type="EMBL" id="BDIP01002377">
    <property type="protein sequence ID" value="GIQ86207.1"/>
    <property type="molecule type" value="Genomic_DNA"/>
</dbReference>
<proteinExistence type="predicted"/>
<evidence type="ECO:0000259" key="2">
    <source>
        <dbReference type="Pfam" id="PF21117"/>
    </source>
</evidence>
<name>A0A9K3D012_9EUKA</name>
<dbReference type="AlphaFoldDB" id="A0A9K3D012"/>
<reference evidence="3 4" key="1">
    <citation type="journal article" date="2018" name="PLoS ONE">
        <title>The draft genome of Kipferlia bialata reveals reductive genome evolution in fornicate parasites.</title>
        <authorList>
            <person name="Tanifuji G."/>
            <person name="Takabayashi S."/>
            <person name="Kume K."/>
            <person name="Takagi M."/>
            <person name="Nakayama T."/>
            <person name="Kamikawa R."/>
            <person name="Inagaki Y."/>
            <person name="Hashimoto T."/>
        </authorList>
    </citation>
    <scope>NUCLEOTIDE SEQUENCE [LARGE SCALE GENOMIC DNA]</scope>
    <source>
        <strain evidence="3">NY0173</strain>
    </source>
</reference>
<gene>
    <name evidence="3" type="ORF">KIPB_008015</name>
</gene>
<feature type="domain" description="ATPase of the ABC class C-terminal" evidence="1">
    <location>
        <begin position="1"/>
        <end position="44"/>
    </location>
</feature>
<dbReference type="Pfam" id="PF09818">
    <property type="entry name" value="ABC_ATPase"/>
    <property type="match status" value="1"/>
</dbReference>
<feature type="domain" description="MRB1590-like C-terminal" evidence="2">
    <location>
        <begin position="88"/>
        <end position="182"/>
    </location>
</feature>
<sequence>MVVRGSGEYLKVADCVIQMKNYYPVDVTQRAQAVAQHFVDVTQRAQAVAQHFGDTIAVTATAPYPVPRPRLIDPQSVQAQKGYKEVSKARGIRTVTVGTEDIDVSLVDQICHPAQLNAVAAAILRFSRQSNPLSMSSLAASACALVREGGFDALTDKAEGTLCEFRLAELCAALNRLRTLRVAKGAGNTY</sequence>
<evidence type="ECO:0000313" key="4">
    <source>
        <dbReference type="Proteomes" id="UP000265618"/>
    </source>
</evidence>
<evidence type="ECO:0000259" key="1">
    <source>
        <dbReference type="Pfam" id="PF09818"/>
    </source>
</evidence>
<accession>A0A9K3D012</accession>
<comment type="caution">
    <text evidence="3">The sequence shown here is derived from an EMBL/GenBank/DDBJ whole genome shotgun (WGS) entry which is preliminary data.</text>
</comment>
<dbReference type="InterPro" id="IPR046834">
    <property type="entry name" value="ABC_ATPase_C"/>
</dbReference>